<name>A0A8B6XC21_9BURK</name>
<dbReference type="RefSeq" id="WP_156924398.1">
    <property type="nucleotide sequence ID" value="NZ_AXWS01000013.1"/>
</dbReference>
<proteinExistence type="predicted"/>
<evidence type="ECO:0000313" key="2">
    <source>
        <dbReference type="Proteomes" id="UP000675920"/>
    </source>
</evidence>
<accession>A0A8B6XC21</accession>
<evidence type="ECO:0000313" key="3">
    <source>
        <dbReference type="RefSeq" id="WP_156924398.1"/>
    </source>
</evidence>
<organism evidence="2 3">
    <name type="scientific">Derxia gummosa DSM 723</name>
    <dbReference type="NCBI Taxonomy" id="1121388"/>
    <lineage>
        <taxon>Bacteria</taxon>
        <taxon>Pseudomonadati</taxon>
        <taxon>Pseudomonadota</taxon>
        <taxon>Betaproteobacteria</taxon>
        <taxon>Burkholderiales</taxon>
        <taxon>Alcaligenaceae</taxon>
        <taxon>Derxia</taxon>
    </lineage>
</organism>
<dbReference type="OrthoDB" id="6679302at2"/>
<dbReference type="AlphaFoldDB" id="A0A8B6XC21"/>
<dbReference type="Proteomes" id="UP000675920">
    <property type="component" value="Unplaced"/>
</dbReference>
<evidence type="ECO:0000256" key="1">
    <source>
        <dbReference type="SAM" id="MobiDB-lite"/>
    </source>
</evidence>
<feature type="region of interest" description="Disordered" evidence="1">
    <location>
        <begin position="1"/>
        <end position="23"/>
    </location>
</feature>
<reference evidence="3" key="1">
    <citation type="submission" date="2025-08" db="UniProtKB">
        <authorList>
            <consortium name="RefSeq"/>
        </authorList>
    </citation>
    <scope>IDENTIFICATION</scope>
</reference>
<sequence>MSLSLDNPTGAAALPARDRAGKPFADAPPQHYIEAWRAQWWNPEPPGLSRALEGLPIFLGSDDAVRGWAEALCNLCGSIEAHINDNCRGRVPRWMKLPKVLFGVERVTVVRCEAKDSRSFTNVADFVASVRTTVEVADQERLSDWLRAHPEGKLVSHAPFVDLAAHVYSRHDDKPRRVRFYEGGLVLAAAPGLERVAVDDHRGIVRKLRSNRYVNPLLELGKMRVYGVEQQMTFRGR</sequence>
<keyword evidence="2" id="KW-1185">Reference proteome</keyword>
<protein>
    <submittedName>
        <fullName evidence="3">Uncharacterized protein</fullName>
    </submittedName>
</protein>